<evidence type="ECO:0000313" key="13">
    <source>
        <dbReference type="EMBL" id="QNN60053.1"/>
    </source>
</evidence>
<dbReference type="GO" id="GO:0004822">
    <property type="term" value="F:isoleucine-tRNA ligase activity"/>
    <property type="evidence" value="ECO:0007669"/>
    <property type="project" value="UniProtKB-UniRule"/>
</dbReference>
<dbReference type="InterPro" id="IPR009008">
    <property type="entry name" value="Val/Leu/Ile-tRNA-synth_edit"/>
</dbReference>
<comment type="catalytic activity">
    <reaction evidence="9 10">
        <text>tRNA(Ile) + L-isoleucine + ATP = L-isoleucyl-tRNA(Ile) + AMP + diphosphate</text>
        <dbReference type="Rhea" id="RHEA:11060"/>
        <dbReference type="Rhea" id="RHEA-COMP:9666"/>
        <dbReference type="Rhea" id="RHEA-COMP:9695"/>
        <dbReference type="ChEBI" id="CHEBI:30616"/>
        <dbReference type="ChEBI" id="CHEBI:33019"/>
        <dbReference type="ChEBI" id="CHEBI:58045"/>
        <dbReference type="ChEBI" id="CHEBI:78442"/>
        <dbReference type="ChEBI" id="CHEBI:78528"/>
        <dbReference type="ChEBI" id="CHEBI:456215"/>
        <dbReference type="EC" id="6.1.1.5"/>
    </reaction>
</comment>
<comment type="subcellular location">
    <subcellularLocation>
        <location evidence="10">Cytoplasm</location>
    </subcellularLocation>
</comment>
<evidence type="ECO:0000256" key="8">
    <source>
        <dbReference type="ARBA" id="ARBA00025217"/>
    </source>
</evidence>
<feature type="domain" description="Aminoacyl-tRNA synthetase class Ia" evidence="11">
    <location>
        <begin position="28"/>
        <end position="633"/>
    </location>
</feature>
<dbReference type="Proteomes" id="UP000515928">
    <property type="component" value="Chromosome"/>
</dbReference>
<accession>A0A7G9RWS8</accession>
<dbReference type="InterPro" id="IPR013155">
    <property type="entry name" value="M/V/L/I-tRNA-synth_anticd-bd"/>
</dbReference>
<dbReference type="EMBL" id="CP060715">
    <property type="protein sequence ID" value="QNN60053.1"/>
    <property type="molecule type" value="Genomic_DNA"/>
</dbReference>
<dbReference type="InterPro" id="IPR050081">
    <property type="entry name" value="Ile-tRNA_ligase"/>
</dbReference>
<dbReference type="Gene3D" id="3.40.50.620">
    <property type="entry name" value="HUPs"/>
    <property type="match status" value="2"/>
</dbReference>
<dbReference type="GO" id="GO:0005829">
    <property type="term" value="C:cytosol"/>
    <property type="evidence" value="ECO:0007669"/>
    <property type="project" value="TreeGrafter"/>
</dbReference>
<dbReference type="InterPro" id="IPR033708">
    <property type="entry name" value="Anticodon_Ile_BEm"/>
</dbReference>
<dbReference type="Pfam" id="PF08264">
    <property type="entry name" value="Anticodon_1"/>
    <property type="match status" value="1"/>
</dbReference>
<evidence type="ECO:0000256" key="9">
    <source>
        <dbReference type="ARBA" id="ARBA00048359"/>
    </source>
</evidence>
<evidence type="ECO:0000256" key="2">
    <source>
        <dbReference type="ARBA" id="ARBA00022490"/>
    </source>
</evidence>
<dbReference type="InterPro" id="IPR014729">
    <property type="entry name" value="Rossmann-like_a/b/a_fold"/>
</dbReference>
<dbReference type="PROSITE" id="PS00178">
    <property type="entry name" value="AA_TRNA_LIGASE_I"/>
    <property type="match status" value="1"/>
</dbReference>
<dbReference type="NCBIfam" id="TIGR00392">
    <property type="entry name" value="ileS"/>
    <property type="match status" value="1"/>
</dbReference>
<evidence type="ECO:0000256" key="4">
    <source>
        <dbReference type="ARBA" id="ARBA00022741"/>
    </source>
</evidence>
<keyword evidence="10" id="KW-0862">Zinc</keyword>
<dbReference type="GO" id="GO:0006428">
    <property type="term" value="P:isoleucyl-tRNA aminoacylation"/>
    <property type="evidence" value="ECO:0007669"/>
    <property type="project" value="UniProtKB-UniRule"/>
</dbReference>
<protein>
    <recommendedName>
        <fullName evidence="10">Isoleucine--tRNA ligase</fullName>
        <ecNumber evidence="10">6.1.1.5</ecNumber>
    </recommendedName>
    <alternativeName>
        <fullName evidence="10">Isoleucyl-tRNA synthetase</fullName>
        <shortName evidence="10">IleRS</shortName>
    </alternativeName>
</protein>
<dbReference type="FunFam" id="3.40.50.620:FF:000152">
    <property type="entry name" value="Isoleucine--tRNA ligase"/>
    <property type="match status" value="1"/>
</dbReference>
<feature type="short sequence motif" description="'HIGH' region" evidence="10">
    <location>
        <begin position="59"/>
        <end position="69"/>
    </location>
</feature>
<dbReference type="PANTHER" id="PTHR42765">
    <property type="entry name" value="SOLEUCYL-TRNA SYNTHETASE"/>
    <property type="match status" value="1"/>
</dbReference>
<comment type="domain">
    <text evidence="10">IleRS has two distinct active sites: one for aminoacylation and one for editing. The misactivated valine is translocated from the active site to the editing site, which sterically excludes the correctly activated isoleucine. The single editing site contains two valyl binding pockets, one specific for each substrate (Val-AMP or Val-tRNA(Ile)).</text>
</comment>
<evidence type="ECO:0000256" key="7">
    <source>
        <dbReference type="ARBA" id="ARBA00023146"/>
    </source>
</evidence>
<dbReference type="Gene3D" id="2.170.220.10">
    <property type="match status" value="1"/>
</dbReference>
<dbReference type="FunFam" id="1.10.10.830:FF:000001">
    <property type="entry name" value="Isoleucine--tRNA ligase"/>
    <property type="match status" value="1"/>
</dbReference>
<comment type="function">
    <text evidence="8 10">Catalyzes the attachment of isoleucine to tRNA(Ile). As IleRS can inadvertently accommodate and process structurally similar amino acids such as valine, to avoid such errors it has two additional distinct tRNA(Ile)-dependent editing activities. One activity is designated as 'pretransfer' editing and involves the hydrolysis of activated Val-AMP. The other activity is designated 'posttransfer' editing and involves deacylation of mischarged Val-tRNA(Ile).</text>
</comment>
<dbReference type="InterPro" id="IPR002300">
    <property type="entry name" value="aa-tRNA-synth_Ia"/>
</dbReference>
<dbReference type="EC" id="6.1.1.5" evidence="10"/>
<feature type="binding site" evidence="10">
    <location>
        <position position="597"/>
    </location>
    <ligand>
        <name>ATP</name>
        <dbReference type="ChEBI" id="CHEBI:30616"/>
    </ligand>
</feature>
<dbReference type="Pfam" id="PF00133">
    <property type="entry name" value="tRNA-synt_1"/>
    <property type="match status" value="1"/>
</dbReference>
<keyword evidence="6 10" id="KW-0648">Protein biosynthesis</keyword>
<evidence type="ECO:0000259" key="12">
    <source>
        <dbReference type="Pfam" id="PF08264"/>
    </source>
</evidence>
<name>A0A7G9RWS8_9FIRM</name>
<feature type="binding site" evidence="10">
    <location>
        <position position="553"/>
    </location>
    <ligand>
        <name>L-isoleucyl-5'-AMP</name>
        <dbReference type="ChEBI" id="CHEBI:178002"/>
    </ligand>
</feature>
<evidence type="ECO:0000256" key="6">
    <source>
        <dbReference type="ARBA" id="ARBA00022917"/>
    </source>
</evidence>
<sequence length="909" mass="103713">MDYKDTLKLPKTEFEMRGNLNKKEPVLQAKWDEMELYEKMMAVREEEGAPLFVVHDGPPYANGNIHLGHALNGIQKDLLVRTKFMAGFKTPFRPGWDTHGLPIETAIQKLGVDRKTMPTHEFRALCEKYALEQVAIQKKDFKSLGKIGDYNNPYITLTKDYEASQIRVFAKMALKGMIFKGLKPVYWSPSSETALAEAEIEYYDRKDPAIYIAFDVVDGKGVLDAGTKLVIWTTTPWTIPANLAISVNPDMEYALVKTAKGNMVMLVSRVEAVLKELDLENEGILKTFKGSEIEHVTYQHPLYERISPVLNGDHVTDEAGTGCVHTAPDHGVEDFDVCVKYGIKPIAPVDAQGHLNEQTGEFAGMFFEKANKAVTVRLEEEGALLKLDWITHSYAHDWRTKKPIIYRATTQWFASIDGIRQQILDEIDKVEWYPKWGQKRMHNMIADRGDWTISRQRVWGVPIPIFYAEDETPIIDEAVFEHVAQLFEEHGSNIWFEKEAKELLPEGFTHPNSPNGKFTKEKDIMDVWFDSGSSHTAALNHNETPLPVDAYAEGADQFRGWFNSSLIISVALYGIAPYKRVITHGFLKLDGGEKMSKSKSNGLSPNEITSTLGADILRLWVGSVDYHSDINMSQDLLKQVSESYRKIRNTFRFMHGNLEGFDFDKHAVSVESMSLMNRYVLNDAIRVNREAQKAYEQFDYQKATTAVLNSLINTMSSYYLDYTKDILYLNAEDDRARREIQTVIYLTLDMYLKLLSPILVHTTEEMYQIFKPEEESIHLTRFIAVSDDIITENEAEQMETLLAVRESVFKALEEKRAEKVIGKSLEANVKLHLENDVKEAVENVLGQHVAQWFIVSHVDFVEDTLAEVMGYEVSVEAYEGHTCPRCWNVVKDVHEDGLCDRCHHVLETK</sequence>
<dbReference type="CDD" id="cd07960">
    <property type="entry name" value="Anticodon_Ia_Ile_BEm"/>
    <property type="match status" value="1"/>
</dbReference>
<keyword evidence="4 10" id="KW-0547">Nucleotide-binding</keyword>
<evidence type="ECO:0000256" key="1">
    <source>
        <dbReference type="ARBA" id="ARBA00006887"/>
    </source>
</evidence>
<gene>
    <name evidence="10 13" type="primary">ileS</name>
    <name evidence="13" type="ORF">H9L01_06650</name>
</gene>
<dbReference type="InterPro" id="IPR002301">
    <property type="entry name" value="Ile-tRNA-ligase"/>
</dbReference>
<evidence type="ECO:0000313" key="14">
    <source>
        <dbReference type="Proteomes" id="UP000515928"/>
    </source>
</evidence>
<evidence type="ECO:0000259" key="11">
    <source>
        <dbReference type="Pfam" id="PF00133"/>
    </source>
</evidence>
<dbReference type="CDD" id="cd00818">
    <property type="entry name" value="IleRS_core"/>
    <property type="match status" value="1"/>
</dbReference>
<dbReference type="HAMAP" id="MF_02002">
    <property type="entry name" value="Ile_tRNA_synth_type1"/>
    <property type="match status" value="1"/>
</dbReference>
<dbReference type="GO" id="GO:0002161">
    <property type="term" value="F:aminoacyl-tRNA deacylase activity"/>
    <property type="evidence" value="ECO:0007669"/>
    <property type="project" value="InterPro"/>
</dbReference>
<dbReference type="SUPFAM" id="SSF47323">
    <property type="entry name" value="Anticodon-binding domain of a subclass of class I aminoacyl-tRNA synthetases"/>
    <property type="match status" value="1"/>
</dbReference>
<comment type="similarity">
    <text evidence="1 10">Belongs to the class-I aminoacyl-tRNA synthetase family. IleS type 1 subfamily.</text>
</comment>
<feature type="binding site" evidence="10">
    <location>
        <position position="883"/>
    </location>
    <ligand>
        <name>Zn(2+)</name>
        <dbReference type="ChEBI" id="CHEBI:29105"/>
    </ligand>
</feature>
<dbReference type="Gene3D" id="3.90.740.10">
    <property type="entry name" value="Valyl/Leucyl/Isoleucyl-tRNA synthetase, editing domain"/>
    <property type="match status" value="1"/>
</dbReference>
<dbReference type="InterPro" id="IPR009080">
    <property type="entry name" value="tRNAsynth_Ia_anticodon-bd"/>
</dbReference>
<dbReference type="AlphaFoldDB" id="A0A7G9RWS8"/>
<keyword evidence="7 10" id="KW-0030">Aminoacyl-tRNA synthetase</keyword>
<feature type="binding site" evidence="10">
    <location>
        <position position="886"/>
    </location>
    <ligand>
        <name>Zn(2+)</name>
        <dbReference type="ChEBI" id="CHEBI:29105"/>
    </ligand>
</feature>
<evidence type="ECO:0000256" key="10">
    <source>
        <dbReference type="HAMAP-Rule" id="MF_02002"/>
    </source>
</evidence>
<dbReference type="Gene3D" id="1.10.10.830">
    <property type="entry name" value="Ile-tRNA synthetase CP2 domain-like"/>
    <property type="match status" value="1"/>
</dbReference>
<comment type="subunit">
    <text evidence="10">Monomer.</text>
</comment>
<keyword evidence="3 10" id="KW-0436">Ligase</keyword>
<dbReference type="Gene3D" id="1.10.730.20">
    <property type="match status" value="1"/>
</dbReference>
<dbReference type="InterPro" id="IPR023585">
    <property type="entry name" value="Ile-tRNA-ligase_type1"/>
</dbReference>
<dbReference type="PANTHER" id="PTHR42765:SF1">
    <property type="entry name" value="ISOLEUCINE--TRNA LIGASE, MITOCHONDRIAL"/>
    <property type="match status" value="1"/>
</dbReference>
<dbReference type="GO" id="GO:0008270">
    <property type="term" value="F:zinc ion binding"/>
    <property type="evidence" value="ECO:0007669"/>
    <property type="project" value="UniProtKB-UniRule"/>
</dbReference>
<keyword evidence="2 10" id="KW-0963">Cytoplasm</keyword>
<feature type="short sequence motif" description="'KMSKS' region" evidence="10">
    <location>
        <begin position="594"/>
        <end position="598"/>
    </location>
</feature>
<dbReference type="SUPFAM" id="SSF50677">
    <property type="entry name" value="ValRS/IleRS/LeuRS editing domain"/>
    <property type="match status" value="1"/>
</dbReference>
<evidence type="ECO:0000256" key="5">
    <source>
        <dbReference type="ARBA" id="ARBA00022840"/>
    </source>
</evidence>
<dbReference type="KEGG" id="eio:H9L01_06650"/>
<reference evidence="13 14" key="1">
    <citation type="submission" date="2020-08" db="EMBL/GenBank/DDBJ databases">
        <title>Genome sequence of Erysipelothrix inopinata DSM 15511T.</title>
        <authorList>
            <person name="Hyun D.-W."/>
            <person name="Bae J.-W."/>
        </authorList>
    </citation>
    <scope>NUCLEOTIDE SEQUENCE [LARGE SCALE GENOMIC DNA]</scope>
    <source>
        <strain evidence="13 14">DSM 15511</strain>
    </source>
</reference>
<proteinExistence type="inferred from homology"/>
<keyword evidence="5 10" id="KW-0067">ATP-binding</keyword>
<dbReference type="GO" id="GO:0005524">
    <property type="term" value="F:ATP binding"/>
    <property type="evidence" value="ECO:0007669"/>
    <property type="project" value="UniProtKB-UniRule"/>
</dbReference>
<dbReference type="SUPFAM" id="SSF52374">
    <property type="entry name" value="Nucleotidylyl transferase"/>
    <property type="match status" value="1"/>
</dbReference>
<organism evidence="13 14">
    <name type="scientific">Erysipelothrix inopinata</name>
    <dbReference type="NCBI Taxonomy" id="225084"/>
    <lineage>
        <taxon>Bacteria</taxon>
        <taxon>Bacillati</taxon>
        <taxon>Bacillota</taxon>
        <taxon>Erysipelotrichia</taxon>
        <taxon>Erysipelotrichales</taxon>
        <taxon>Erysipelotrichaceae</taxon>
        <taxon>Erysipelothrix</taxon>
    </lineage>
</organism>
<evidence type="ECO:0000256" key="3">
    <source>
        <dbReference type="ARBA" id="ARBA00022598"/>
    </source>
</evidence>
<feature type="binding site" evidence="10">
    <location>
        <position position="899"/>
    </location>
    <ligand>
        <name>Zn(2+)</name>
        <dbReference type="ChEBI" id="CHEBI:29105"/>
    </ligand>
</feature>
<feature type="binding site" evidence="10">
    <location>
        <position position="902"/>
    </location>
    <ligand>
        <name>Zn(2+)</name>
        <dbReference type="ChEBI" id="CHEBI:29105"/>
    </ligand>
</feature>
<keyword evidence="14" id="KW-1185">Reference proteome</keyword>
<dbReference type="GO" id="GO:0000049">
    <property type="term" value="F:tRNA binding"/>
    <property type="evidence" value="ECO:0007669"/>
    <property type="project" value="InterPro"/>
</dbReference>
<dbReference type="PRINTS" id="PR00984">
    <property type="entry name" value="TRNASYNTHILE"/>
</dbReference>
<comment type="cofactor">
    <cofactor evidence="10">
        <name>Zn(2+)</name>
        <dbReference type="ChEBI" id="CHEBI:29105"/>
    </cofactor>
    <text evidence="10">Binds 1 zinc ion per subunit.</text>
</comment>
<feature type="domain" description="Methionyl/Valyl/Leucyl/Isoleucyl-tRNA synthetase anticodon-binding" evidence="12">
    <location>
        <begin position="678"/>
        <end position="830"/>
    </location>
</feature>
<dbReference type="InterPro" id="IPR001412">
    <property type="entry name" value="aa-tRNA-synth_I_CS"/>
</dbReference>
<keyword evidence="10" id="KW-0479">Metal-binding</keyword>
<dbReference type="RefSeq" id="WP_187533186.1">
    <property type="nucleotide sequence ID" value="NZ_CBCSHU010000002.1"/>
</dbReference>